<feature type="compositionally biased region" description="Low complexity" evidence="1">
    <location>
        <begin position="385"/>
        <end position="401"/>
    </location>
</feature>
<feature type="region of interest" description="Disordered" evidence="1">
    <location>
        <begin position="361"/>
        <end position="402"/>
    </location>
</feature>
<dbReference type="GeneID" id="105844767"/>
<accession>A0ABM4CNH8</accession>
<proteinExistence type="predicted"/>
<dbReference type="RefSeq" id="XP_065663376.1">
    <property type="nucleotide sequence ID" value="XM_065807304.1"/>
</dbReference>
<evidence type="ECO:0000256" key="1">
    <source>
        <dbReference type="SAM" id="MobiDB-lite"/>
    </source>
</evidence>
<dbReference type="InterPro" id="IPR052281">
    <property type="entry name" value="GAREM"/>
</dbReference>
<dbReference type="PANTHER" id="PTHR14454">
    <property type="entry name" value="GRB2-ASSOCIATED AND REGULATOR OF MAPK PROTEIN FAMILY MEMBER"/>
    <property type="match status" value="1"/>
</dbReference>
<dbReference type="SMART" id="SM00454">
    <property type="entry name" value="SAM"/>
    <property type="match status" value="2"/>
</dbReference>
<organism evidence="3 4">
    <name type="scientific">Hydra vulgaris</name>
    <name type="common">Hydra</name>
    <name type="synonym">Hydra attenuata</name>
    <dbReference type="NCBI Taxonomy" id="6087"/>
    <lineage>
        <taxon>Eukaryota</taxon>
        <taxon>Metazoa</taxon>
        <taxon>Cnidaria</taxon>
        <taxon>Hydrozoa</taxon>
        <taxon>Hydroidolina</taxon>
        <taxon>Anthoathecata</taxon>
        <taxon>Aplanulata</taxon>
        <taxon>Hydridae</taxon>
        <taxon>Hydra</taxon>
    </lineage>
</organism>
<dbReference type="InterPro" id="IPR013761">
    <property type="entry name" value="SAM/pointed_sf"/>
</dbReference>
<dbReference type="Gene3D" id="1.10.150.50">
    <property type="entry name" value="Transcription Factor, Ets-1"/>
    <property type="match status" value="2"/>
</dbReference>
<dbReference type="Proteomes" id="UP001652625">
    <property type="component" value="Chromosome 10"/>
</dbReference>
<dbReference type="SUPFAM" id="SSF47769">
    <property type="entry name" value="SAM/Pointed domain"/>
    <property type="match status" value="2"/>
</dbReference>
<evidence type="ECO:0000313" key="4">
    <source>
        <dbReference type="RefSeq" id="XP_065663376.1"/>
    </source>
</evidence>
<feature type="region of interest" description="Disordered" evidence="1">
    <location>
        <begin position="431"/>
        <end position="451"/>
    </location>
</feature>
<name>A0ABM4CNH8_HYDVU</name>
<evidence type="ECO:0000259" key="2">
    <source>
        <dbReference type="SMART" id="SM00454"/>
    </source>
</evidence>
<dbReference type="InterPro" id="IPR001660">
    <property type="entry name" value="SAM"/>
</dbReference>
<feature type="compositionally biased region" description="Polar residues" evidence="1">
    <location>
        <begin position="368"/>
        <end position="380"/>
    </location>
</feature>
<feature type="domain" description="SAM" evidence="2">
    <location>
        <begin position="549"/>
        <end position="615"/>
    </location>
</feature>
<evidence type="ECO:0000313" key="3">
    <source>
        <dbReference type="Proteomes" id="UP001652625"/>
    </source>
</evidence>
<dbReference type="PANTHER" id="PTHR14454:SF11">
    <property type="entry name" value="SERRANO, ISOFORM F"/>
    <property type="match status" value="1"/>
</dbReference>
<keyword evidence="3" id="KW-1185">Reference proteome</keyword>
<gene>
    <name evidence="4" type="primary">LOC105844767</name>
</gene>
<feature type="domain" description="SAM" evidence="2">
    <location>
        <begin position="632"/>
        <end position="705"/>
    </location>
</feature>
<reference evidence="4" key="1">
    <citation type="submission" date="2025-08" db="UniProtKB">
        <authorList>
            <consortium name="RefSeq"/>
        </authorList>
    </citation>
    <scope>IDENTIFICATION</scope>
</reference>
<protein>
    <submittedName>
        <fullName evidence="4">Uncharacterized protein LOC105844767</fullName>
    </submittedName>
</protein>
<sequence>MGNNEDEFTWKKTEYKLKFVIDNPNFVLPQVVRVIQGYMVDEDDALASGQILILHGKKQIVKVFGKDENGKCVNIPLNCPYEVKLISLGERTPYTCIGDICKKEKIPPLLKTHQDITLPDGTHIASNSLIETKNKVFSDSEDLIGLLCSAEDDAKSFILPSSLKGLFTECISKDASSKSFLLSEVIKEYGLPIEIQFTPVSDKNCSYGPHLGPLKLDEKNIYSSVYATSVIDGVRYAMTFSAELPVTVQVSTGVNEMRAYASKNKINLTKFDYDENDPYSLFTIKNQVSDEAKYTPRTRRQNSTISIKTYRSCPAQITGQTQKAVSDTSGKRNKGTELSKDFEKLVKAKFGFNKLRRSMSRFRDKNPVKQTASQRSNSIDFDNRSSSMTSEDGSSSTGDYSVDVTSTGSGSINGSFQHIIECMDALSTNHHMSRTPSINRHSRKSSSDSGICVRARKQQNSYNKSNYNNQDRCDSDNISQWSIKSQTKNVPTAAYLWSSDGDDQNNNSKVSEVEHSSEKHFILKNTHEINAPIESSPLTTTRVASMEEIRSLSEEGVMFVLDTLKLSEFKDTFRKNQINGELLLCLDQDELVSELKLSLFQAKKLINYVKGWRPQCENLEPSEISRRISLNPKIWSENDVYTHLKTINLADLGDFLRLNQVNGELLLNILDKDTLLSLQNDHAIKISSLESKKLLNFVVNGWRPDSLQKKTAKLV</sequence>
<dbReference type="Pfam" id="PF00536">
    <property type="entry name" value="SAM_1"/>
    <property type="match status" value="1"/>
</dbReference>